<proteinExistence type="predicted"/>
<reference evidence="3 4" key="1">
    <citation type="submission" date="2019-06" db="EMBL/GenBank/DDBJ databases">
        <authorList>
            <person name="Broberg M."/>
        </authorList>
    </citation>
    <scope>NUCLEOTIDE SEQUENCE [LARGE SCALE GENOMIC DNA]</scope>
</reference>
<feature type="domain" description="NACHT-NTPase and P-loop NTPases N-terminal" evidence="2">
    <location>
        <begin position="13"/>
        <end position="126"/>
    </location>
</feature>
<gene>
    <name evidence="3" type="ORF">CLO192961_LOCUS426810</name>
</gene>
<keyword evidence="4" id="KW-1185">Reference proteome</keyword>
<dbReference type="Proteomes" id="UP000766486">
    <property type="component" value="Unassembled WGS sequence"/>
</dbReference>
<feature type="compositionally biased region" description="Polar residues" evidence="1">
    <location>
        <begin position="170"/>
        <end position="197"/>
    </location>
</feature>
<accession>A0ABY6UZZ2</accession>
<dbReference type="Pfam" id="PF17107">
    <property type="entry name" value="SesA"/>
    <property type="match status" value="1"/>
</dbReference>
<organism evidence="3 4">
    <name type="scientific">Bionectria ochroleuca</name>
    <name type="common">Gliocladium roseum</name>
    <dbReference type="NCBI Taxonomy" id="29856"/>
    <lineage>
        <taxon>Eukaryota</taxon>
        <taxon>Fungi</taxon>
        <taxon>Dikarya</taxon>
        <taxon>Ascomycota</taxon>
        <taxon>Pezizomycotina</taxon>
        <taxon>Sordariomycetes</taxon>
        <taxon>Hypocreomycetidae</taxon>
        <taxon>Hypocreales</taxon>
        <taxon>Bionectriaceae</taxon>
        <taxon>Clonostachys</taxon>
    </lineage>
</organism>
<protein>
    <recommendedName>
        <fullName evidence="2">NACHT-NTPase and P-loop NTPases N-terminal domain-containing protein</fullName>
    </recommendedName>
</protein>
<evidence type="ECO:0000259" key="2">
    <source>
        <dbReference type="Pfam" id="PF17107"/>
    </source>
</evidence>
<dbReference type="InterPro" id="IPR031352">
    <property type="entry name" value="SesA"/>
</dbReference>
<name>A0ABY6UZZ2_BIOOC</name>
<sequence>MPATDAYLAQRQIGETIRALEKTKDNKDHLEGAEDLPPVFIKMDNSVAVVLDFFKTVQDHSLKSSLGEGDYQAVKGPLEVAKQKASRLEEIFFEMVPDADTPRQDRYRKAAGKDGRVEELVKAILNIALDLAGKSAFERLAEDHVETLQKGLEEVSKIQPSLLEDQAEQSFHHSGSGSNIINYGPGPQNNNTGSGFQFNGAIKNFRSPPQRPPQYKATLAGAVDSAADSPPRPKQKRASYLLIWKAKFIYGD</sequence>
<feature type="region of interest" description="Disordered" evidence="1">
    <location>
        <begin position="170"/>
        <end position="215"/>
    </location>
</feature>
<comment type="caution">
    <text evidence="3">The sequence shown here is derived from an EMBL/GenBank/DDBJ whole genome shotgun (WGS) entry which is preliminary data.</text>
</comment>
<dbReference type="EMBL" id="CABFNS010000919">
    <property type="protein sequence ID" value="VUC35724.1"/>
    <property type="molecule type" value="Genomic_DNA"/>
</dbReference>
<evidence type="ECO:0000256" key="1">
    <source>
        <dbReference type="SAM" id="MobiDB-lite"/>
    </source>
</evidence>
<evidence type="ECO:0000313" key="3">
    <source>
        <dbReference type="EMBL" id="VUC35724.1"/>
    </source>
</evidence>
<evidence type="ECO:0000313" key="4">
    <source>
        <dbReference type="Proteomes" id="UP000766486"/>
    </source>
</evidence>